<feature type="coiled-coil region" evidence="2">
    <location>
        <begin position="17"/>
        <end position="44"/>
    </location>
</feature>
<feature type="domain" description="PAC" evidence="4">
    <location>
        <begin position="176"/>
        <end position="229"/>
    </location>
</feature>
<dbReference type="SMART" id="SM00052">
    <property type="entry name" value="EAL"/>
    <property type="match status" value="1"/>
</dbReference>
<dbReference type="InterPro" id="IPR029787">
    <property type="entry name" value="Nucleotide_cyclase"/>
</dbReference>
<dbReference type="EMBL" id="JACWUN010000002">
    <property type="protein sequence ID" value="MBD1399454.1"/>
    <property type="molecule type" value="Genomic_DNA"/>
</dbReference>
<proteinExistence type="predicted"/>
<dbReference type="PROSITE" id="PS50112">
    <property type="entry name" value="PAS"/>
    <property type="match status" value="1"/>
</dbReference>
<evidence type="ECO:0000259" key="4">
    <source>
        <dbReference type="PROSITE" id="PS50113"/>
    </source>
</evidence>
<keyword evidence="2" id="KW-0175">Coiled coil</keyword>
<keyword evidence="8" id="KW-1185">Reference proteome</keyword>
<evidence type="ECO:0000259" key="3">
    <source>
        <dbReference type="PROSITE" id="PS50112"/>
    </source>
</evidence>
<gene>
    <name evidence="7" type="ORF">ICT70_02085</name>
</gene>
<dbReference type="SUPFAM" id="SSF55785">
    <property type="entry name" value="PYP-like sensor domain (PAS domain)"/>
    <property type="match status" value="3"/>
</dbReference>
<reference evidence="7" key="1">
    <citation type="submission" date="2020-09" db="EMBL/GenBank/DDBJ databases">
        <title>Pelobacter alkaliphilus sp. nov., a novel anaerobic arsenate-reducing bacterium from terrestrial mud volcano.</title>
        <authorList>
            <person name="Khomyakova M.A."/>
            <person name="Merkel A.Y."/>
            <person name="Slobodkin A.I."/>
        </authorList>
    </citation>
    <scope>NUCLEOTIDE SEQUENCE</scope>
    <source>
        <strain evidence="7">M08fum</strain>
    </source>
</reference>
<dbReference type="NCBIfam" id="TIGR00254">
    <property type="entry name" value="GGDEF"/>
    <property type="match status" value="1"/>
</dbReference>
<comment type="catalytic activity">
    <reaction evidence="1">
        <text>3',3'-c-di-GMP + H2O = 5'-phosphoguanylyl(3'-&gt;5')guanosine + H(+)</text>
        <dbReference type="Rhea" id="RHEA:24902"/>
        <dbReference type="ChEBI" id="CHEBI:15377"/>
        <dbReference type="ChEBI" id="CHEBI:15378"/>
        <dbReference type="ChEBI" id="CHEBI:58754"/>
        <dbReference type="ChEBI" id="CHEBI:58805"/>
        <dbReference type="EC" id="3.1.4.52"/>
    </reaction>
    <physiologicalReaction direction="left-to-right" evidence="1">
        <dbReference type="Rhea" id="RHEA:24903"/>
    </physiologicalReaction>
</comment>
<dbReference type="FunFam" id="3.30.70.270:FF:000001">
    <property type="entry name" value="Diguanylate cyclase domain protein"/>
    <property type="match status" value="1"/>
</dbReference>
<dbReference type="GO" id="GO:0071111">
    <property type="term" value="F:cyclic-guanylate-specific phosphodiesterase activity"/>
    <property type="evidence" value="ECO:0007669"/>
    <property type="project" value="UniProtKB-EC"/>
</dbReference>
<sequence length="920" mass="103773">MKVSPETAESGVENLPFSDLQQQLQVVKQQLSGLSQEKEQWLQREQDLYRYIRLKTNNMLEVIGTLPLAAEELDDDRLLSIDPIGIVTDSFHQVLDNLKQTNAELSLAKEEIQAIFNASGAGIMVVDAALRLRAYNNRGKDLFFPSVEEVVGVNFRELVCHRRQSTGECLFDKVLQDGDVAEESDFTIDDRFYHVVATPIHDLAGQIAYIILIYTDITQLKRQETALKEAELRLRAILNGTPAAITLIDPTTHRIVFANQTLADMIGGQLQEIEGHICHKFICPREEGQCPITDLGETIDKSERRLVRLDGTILPIIKTVTKIELEGQILLLESFVDISALKDEQQRRKESEERYRTLYSTMREGVAQFKMLYSADGVPSSYEFVDVNPAFEKIFSVAARQVVGRSAEDIFAVVDAVPFGLECFTRVVREQVSSEFEYEFSELNKTLRISAAPTSSGCFSALFEDITQRKKDEARIAHMAYFDALTDLPNRLLLKDRLNQMLTRAQRNNKQLALFFLDLDHFKRVNDTFGHDVGDQLLKIVADRLKNALRHCDSVCRLGGDEFVVLSDMISCQNDAVKLAEKIHATLKDPLVLRNKEIFVTTSIGIAMYPADGDDPDTLIKNADAAMYQSKDGGRDEFRFYSSNANAQALERLLLANDLRKALDHEEFYLVYQPQIDLDKGQIIGVEALLRWNHPVLGHLSPAQFIPLAEETGLILPIGRWVLLTACRQIRELQQLSGVRLRLAVNLSAKQFRDVGLVSSIRELLADIGLETDLLELEITESTLMDNIDNATRTLHSLREMGLTLAIDDFGTGYSSLSYLHHFPLQRLKVDKTFVRRLSTHPEDSAITEAIIVMAHTMGIKVVAEGIENKQELEFLVSKNCDEAQGFYFSRPLTMSQLTEKIKDNESVQAFCFFAAGDQP</sequence>
<dbReference type="CDD" id="cd01948">
    <property type="entry name" value="EAL"/>
    <property type="match status" value="1"/>
</dbReference>
<dbReference type="AlphaFoldDB" id="A0A8J6QJW1"/>
<dbReference type="Pfam" id="PF13426">
    <property type="entry name" value="PAS_9"/>
    <property type="match status" value="2"/>
</dbReference>
<dbReference type="RefSeq" id="WP_191153730.1">
    <property type="nucleotide sequence ID" value="NZ_JACWUN010000002.1"/>
</dbReference>
<organism evidence="7 8">
    <name type="scientific">Pelovirga terrestris</name>
    <dbReference type="NCBI Taxonomy" id="2771352"/>
    <lineage>
        <taxon>Bacteria</taxon>
        <taxon>Pseudomonadati</taxon>
        <taxon>Thermodesulfobacteriota</taxon>
        <taxon>Desulfuromonadia</taxon>
        <taxon>Geobacterales</taxon>
        <taxon>Geobacteraceae</taxon>
        <taxon>Pelovirga</taxon>
    </lineage>
</organism>
<feature type="domain" description="EAL" evidence="5">
    <location>
        <begin position="652"/>
        <end position="906"/>
    </location>
</feature>
<dbReference type="PANTHER" id="PTHR44757">
    <property type="entry name" value="DIGUANYLATE CYCLASE DGCP"/>
    <property type="match status" value="1"/>
</dbReference>
<comment type="caution">
    <text evidence="7">The sequence shown here is derived from an EMBL/GenBank/DDBJ whole genome shotgun (WGS) entry which is preliminary data.</text>
</comment>
<dbReference type="Pfam" id="PF00990">
    <property type="entry name" value="GGDEF"/>
    <property type="match status" value="1"/>
</dbReference>
<dbReference type="InterPro" id="IPR043128">
    <property type="entry name" value="Rev_trsase/Diguanyl_cyclase"/>
</dbReference>
<evidence type="ECO:0000259" key="6">
    <source>
        <dbReference type="PROSITE" id="PS50887"/>
    </source>
</evidence>
<dbReference type="Proteomes" id="UP000632828">
    <property type="component" value="Unassembled WGS sequence"/>
</dbReference>
<dbReference type="SMART" id="SM00267">
    <property type="entry name" value="GGDEF"/>
    <property type="match status" value="1"/>
</dbReference>
<evidence type="ECO:0000256" key="2">
    <source>
        <dbReference type="SAM" id="Coils"/>
    </source>
</evidence>
<dbReference type="PROSITE" id="PS50887">
    <property type="entry name" value="GGDEF"/>
    <property type="match status" value="1"/>
</dbReference>
<dbReference type="GO" id="GO:0071732">
    <property type="term" value="P:cellular response to nitric oxide"/>
    <property type="evidence" value="ECO:0007669"/>
    <property type="project" value="UniProtKB-ARBA"/>
</dbReference>
<dbReference type="Pfam" id="PF08448">
    <property type="entry name" value="PAS_4"/>
    <property type="match status" value="1"/>
</dbReference>
<dbReference type="SUPFAM" id="SSF55073">
    <property type="entry name" value="Nucleotide cyclase"/>
    <property type="match status" value="1"/>
</dbReference>
<dbReference type="FunFam" id="3.20.20.450:FF:000001">
    <property type="entry name" value="Cyclic di-GMP phosphodiesterase yahA"/>
    <property type="match status" value="1"/>
</dbReference>
<dbReference type="InterPro" id="IPR052155">
    <property type="entry name" value="Biofilm_reg_signaling"/>
</dbReference>
<name>A0A8J6QJW1_9BACT</name>
<feature type="domain" description="PAS" evidence="3">
    <location>
        <begin position="230"/>
        <end position="275"/>
    </location>
</feature>
<dbReference type="InterPro" id="IPR000014">
    <property type="entry name" value="PAS"/>
</dbReference>
<evidence type="ECO:0000256" key="1">
    <source>
        <dbReference type="ARBA" id="ARBA00051114"/>
    </source>
</evidence>
<evidence type="ECO:0000313" key="8">
    <source>
        <dbReference type="Proteomes" id="UP000632828"/>
    </source>
</evidence>
<protein>
    <submittedName>
        <fullName evidence="7">EAL domain-containing protein</fullName>
    </submittedName>
</protein>
<evidence type="ECO:0000313" key="7">
    <source>
        <dbReference type="EMBL" id="MBD1399454.1"/>
    </source>
</evidence>
<dbReference type="PANTHER" id="PTHR44757:SF2">
    <property type="entry name" value="BIOFILM ARCHITECTURE MAINTENANCE PROTEIN MBAA"/>
    <property type="match status" value="1"/>
</dbReference>
<dbReference type="PROSITE" id="PS50883">
    <property type="entry name" value="EAL"/>
    <property type="match status" value="1"/>
</dbReference>
<dbReference type="Gene3D" id="3.30.450.20">
    <property type="entry name" value="PAS domain"/>
    <property type="match status" value="3"/>
</dbReference>
<dbReference type="InterPro" id="IPR001633">
    <property type="entry name" value="EAL_dom"/>
</dbReference>
<dbReference type="Gene3D" id="3.30.70.270">
    <property type="match status" value="1"/>
</dbReference>
<feature type="coiled-coil region" evidence="2">
    <location>
        <begin position="91"/>
        <end position="118"/>
    </location>
</feature>
<evidence type="ECO:0000259" key="5">
    <source>
        <dbReference type="PROSITE" id="PS50883"/>
    </source>
</evidence>
<feature type="domain" description="GGDEF" evidence="6">
    <location>
        <begin position="510"/>
        <end position="643"/>
    </location>
</feature>
<dbReference type="SMART" id="SM00091">
    <property type="entry name" value="PAS"/>
    <property type="match status" value="3"/>
</dbReference>
<dbReference type="InterPro" id="IPR000700">
    <property type="entry name" value="PAS-assoc_C"/>
</dbReference>
<dbReference type="InterPro" id="IPR035919">
    <property type="entry name" value="EAL_sf"/>
</dbReference>
<dbReference type="SUPFAM" id="SSF141868">
    <property type="entry name" value="EAL domain-like"/>
    <property type="match status" value="1"/>
</dbReference>
<dbReference type="Gene3D" id="3.20.20.450">
    <property type="entry name" value="EAL domain"/>
    <property type="match status" value="1"/>
</dbReference>
<dbReference type="Pfam" id="PF00563">
    <property type="entry name" value="EAL"/>
    <property type="match status" value="1"/>
</dbReference>
<dbReference type="InterPro" id="IPR000160">
    <property type="entry name" value="GGDEF_dom"/>
</dbReference>
<dbReference type="CDD" id="cd01949">
    <property type="entry name" value="GGDEF"/>
    <property type="match status" value="1"/>
</dbReference>
<dbReference type="NCBIfam" id="TIGR00229">
    <property type="entry name" value="sensory_box"/>
    <property type="match status" value="2"/>
</dbReference>
<dbReference type="InterPro" id="IPR013656">
    <property type="entry name" value="PAS_4"/>
</dbReference>
<dbReference type="PROSITE" id="PS50113">
    <property type="entry name" value="PAC"/>
    <property type="match status" value="1"/>
</dbReference>
<accession>A0A8J6QJW1</accession>
<dbReference type="InterPro" id="IPR035965">
    <property type="entry name" value="PAS-like_dom_sf"/>
</dbReference>